<keyword evidence="5 11" id="KW-0808">Transferase</keyword>
<evidence type="ECO:0000256" key="3">
    <source>
        <dbReference type="ARBA" id="ARBA00012681"/>
    </source>
</evidence>
<evidence type="ECO:0000259" key="12">
    <source>
        <dbReference type="Pfam" id="PF00291"/>
    </source>
</evidence>
<dbReference type="PANTHER" id="PTHR10314">
    <property type="entry name" value="CYSTATHIONINE BETA-SYNTHASE"/>
    <property type="match status" value="1"/>
</dbReference>
<evidence type="ECO:0000313" key="14">
    <source>
        <dbReference type="Proteomes" id="UP000007384"/>
    </source>
</evidence>
<protein>
    <recommendedName>
        <fullName evidence="3 11">Cysteine synthase</fullName>
        <ecNumber evidence="3 11">2.5.1.47</ecNumber>
    </recommendedName>
</protein>
<dbReference type="HOGENOM" id="CLU_021018_1_0_0"/>
<comment type="similarity">
    <text evidence="2 11">Belongs to the cysteine synthase/cystathionine beta-synthase family.</text>
</comment>
<keyword evidence="6 9" id="KW-0663">Pyridoxal phosphate</keyword>
<evidence type="ECO:0000256" key="7">
    <source>
        <dbReference type="ARBA" id="ARBA00023192"/>
    </source>
</evidence>
<evidence type="ECO:0000256" key="6">
    <source>
        <dbReference type="ARBA" id="ARBA00022898"/>
    </source>
</evidence>
<feature type="binding site" evidence="9">
    <location>
        <position position="73"/>
    </location>
    <ligand>
        <name>pyridoxal 5'-phosphate</name>
        <dbReference type="ChEBI" id="CHEBI:597326"/>
    </ligand>
</feature>
<dbReference type="InterPro" id="IPR001926">
    <property type="entry name" value="TrpB-like_PALP"/>
</dbReference>
<sequence>MVFERIYETIGNTPIVKISKLTCENCAEVYAKLEYFNPGGSIKDRIALYMIEGAEKEGLLQPGGTVIEPTSGNTGIGLALVCASKGYRLIIVMPESMSVERRQVLKAYGAEIILTPASEGMTGAIRVAEQLARENGYFMPLQFENKYNPLAHRETTALEILRDMDGKIDAFVAGVGTGGTITGVGEVLKEKVPGVKIVAVEPEKSALLSGGTHSPHKIQGIGPGFIPKILNRDVIDEVVTVSDESAFEMTRRLAKEEGLFVGISSGAAMVGALKVAEKLGKGKRVVVILPDGGSKYLSMNVFDV</sequence>
<comment type="catalytic activity">
    <reaction evidence="8 11">
        <text>O-acetyl-L-serine + hydrogen sulfide = L-cysteine + acetate</text>
        <dbReference type="Rhea" id="RHEA:14829"/>
        <dbReference type="ChEBI" id="CHEBI:29919"/>
        <dbReference type="ChEBI" id="CHEBI:30089"/>
        <dbReference type="ChEBI" id="CHEBI:35235"/>
        <dbReference type="ChEBI" id="CHEBI:58340"/>
        <dbReference type="EC" id="2.5.1.47"/>
    </reaction>
</comment>
<dbReference type="AlphaFoldDB" id="H9UBD7"/>
<keyword evidence="14" id="KW-1185">Reference proteome</keyword>
<dbReference type="InterPro" id="IPR001216">
    <property type="entry name" value="P-phosphate_BS"/>
</dbReference>
<dbReference type="OrthoDB" id="9808024at2"/>
<evidence type="ECO:0000256" key="5">
    <source>
        <dbReference type="ARBA" id="ARBA00022679"/>
    </source>
</evidence>
<comment type="cofactor">
    <cofactor evidence="1 9 11">
        <name>pyridoxal 5'-phosphate</name>
        <dbReference type="ChEBI" id="CHEBI:597326"/>
    </cofactor>
</comment>
<dbReference type="Gene3D" id="3.40.50.1100">
    <property type="match status" value="2"/>
</dbReference>
<dbReference type="Pfam" id="PF00291">
    <property type="entry name" value="PALP"/>
    <property type="match status" value="1"/>
</dbReference>
<dbReference type="EC" id="2.5.1.47" evidence="3 11"/>
<evidence type="ECO:0000256" key="9">
    <source>
        <dbReference type="PIRSR" id="PIRSR605856-50"/>
    </source>
</evidence>
<name>H9UBD7_FERPD</name>
<dbReference type="InterPro" id="IPR005856">
    <property type="entry name" value="Cys_synth"/>
</dbReference>
<accession>H9UBD7</accession>
<feature type="domain" description="Tryptophan synthase beta chain-like PALP" evidence="12">
    <location>
        <begin position="8"/>
        <end position="291"/>
    </location>
</feature>
<evidence type="ECO:0000256" key="8">
    <source>
        <dbReference type="ARBA" id="ARBA00047931"/>
    </source>
</evidence>
<dbReference type="RefSeq" id="WP_014451282.1">
    <property type="nucleotide sequence ID" value="NC_017095.1"/>
</dbReference>
<dbReference type="GO" id="GO:0006535">
    <property type="term" value="P:cysteine biosynthetic process from serine"/>
    <property type="evidence" value="ECO:0007669"/>
    <property type="project" value="UniProtKB-UniRule"/>
</dbReference>
<evidence type="ECO:0000256" key="11">
    <source>
        <dbReference type="RuleBase" id="RU003985"/>
    </source>
</evidence>
<feature type="binding site" evidence="9">
    <location>
        <position position="264"/>
    </location>
    <ligand>
        <name>pyridoxal 5'-phosphate</name>
        <dbReference type="ChEBI" id="CHEBI:597326"/>
    </ligand>
</feature>
<evidence type="ECO:0000256" key="1">
    <source>
        <dbReference type="ARBA" id="ARBA00001933"/>
    </source>
</evidence>
<reference evidence="13" key="1">
    <citation type="submission" date="2012-03" db="EMBL/GenBank/DDBJ databases">
        <title>Complete sequence of Fervidobacterium pennivorans DSM 9078.</title>
        <authorList>
            <consortium name="US DOE Joint Genome Institute"/>
            <person name="Lucas S."/>
            <person name="Han J."/>
            <person name="Lapidus A."/>
            <person name="Cheng J.-F."/>
            <person name="Goodwin L."/>
            <person name="Pitluck S."/>
            <person name="Peters L."/>
            <person name="Ovchinnikova G."/>
            <person name="Lu M."/>
            <person name="Detter J.C."/>
            <person name="Han C."/>
            <person name="Tapia R."/>
            <person name="Land M."/>
            <person name="Hauser L."/>
            <person name="Kyrpides N."/>
            <person name="Ivanova N."/>
            <person name="Pagani I."/>
            <person name="Noll K.M."/>
            <person name="Woyke T."/>
        </authorList>
    </citation>
    <scope>NUCLEOTIDE SEQUENCE</scope>
    <source>
        <strain evidence="13">DSM 9078</strain>
    </source>
</reference>
<dbReference type="NCBIfam" id="TIGR01136">
    <property type="entry name" value="cysKM"/>
    <property type="match status" value="1"/>
</dbReference>
<dbReference type="GO" id="GO:0004124">
    <property type="term" value="F:cysteine synthase activity"/>
    <property type="evidence" value="ECO:0007669"/>
    <property type="project" value="UniProtKB-UniRule"/>
</dbReference>
<feature type="modified residue" description="N6-(pyridoxal phosphate)lysine" evidence="10">
    <location>
        <position position="43"/>
    </location>
</feature>
<dbReference type="PROSITE" id="PS00901">
    <property type="entry name" value="CYS_SYNTHASE"/>
    <property type="match status" value="1"/>
</dbReference>
<dbReference type="CDD" id="cd01561">
    <property type="entry name" value="CBS_like"/>
    <property type="match status" value="1"/>
</dbReference>
<dbReference type="Proteomes" id="UP000007384">
    <property type="component" value="Chromosome"/>
</dbReference>
<dbReference type="PATRIC" id="fig|771875.3.peg.723"/>
<dbReference type="NCBIfam" id="TIGR01139">
    <property type="entry name" value="cysK"/>
    <property type="match status" value="1"/>
</dbReference>
<dbReference type="FunFam" id="3.40.50.1100:FF:000003">
    <property type="entry name" value="Cystathionine beta-synthase"/>
    <property type="match status" value="1"/>
</dbReference>
<dbReference type="eggNOG" id="COG0031">
    <property type="taxonomic scope" value="Bacteria"/>
</dbReference>
<organism evidence="13 14">
    <name type="scientific">Fervidobacterium pennivorans (strain DSM 9078 / Ven5)</name>
    <dbReference type="NCBI Taxonomy" id="771875"/>
    <lineage>
        <taxon>Bacteria</taxon>
        <taxon>Thermotogati</taxon>
        <taxon>Thermotogota</taxon>
        <taxon>Thermotogae</taxon>
        <taxon>Thermotogales</taxon>
        <taxon>Fervidobacteriaceae</taxon>
        <taxon>Fervidobacterium</taxon>
    </lineage>
</organism>
<dbReference type="InterPro" id="IPR005859">
    <property type="entry name" value="CysK"/>
</dbReference>
<dbReference type="FunFam" id="3.40.50.1100:FF:000118">
    <property type="entry name" value="Related to CYS4-cystathionine beta-synthase"/>
    <property type="match status" value="1"/>
</dbReference>
<dbReference type="SUPFAM" id="SSF53686">
    <property type="entry name" value="Tryptophan synthase beta subunit-like PLP-dependent enzymes"/>
    <property type="match status" value="1"/>
</dbReference>
<dbReference type="STRING" id="771875.Ferpe_0707"/>
<keyword evidence="4 11" id="KW-0028">Amino-acid biosynthesis</keyword>
<proteinExistence type="inferred from homology"/>
<gene>
    <name evidence="13" type="ordered locus">Ferpe_0707</name>
</gene>
<evidence type="ECO:0000313" key="13">
    <source>
        <dbReference type="EMBL" id="AFG34830.1"/>
    </source>
</evidence>
<evidence type="ECO:0000256" key="4">
    <source>
        <dbReference type="ARBA" id="ARBA00022605"/>
    </source>
</evidence>
<dbReference type="InterPro" id="IPR036052">
    <property type="entry name" value="TrpB-like_PALP_sf"/>
</dbReference>
<feature type="binding site" evidence="9">
    <location>
        <begin position="176"/>
        <end position="180"/>
    </location>
    <ligand>
        <name>pyridoxal 5'-phosphate</name>
        <dbReference type="ChEBI" id="CHEBI:597326"/>
    </ligand>
</feature>
<dbReference type="KEGG" id="fpe:Ferpe_0707"/>
<evidence type="ECO:0000256" key="10">
    <source>
        <dbReference type="PIRSR" id="PIRSR605856-51"/>
    </source>
</evidence>
<evidence type="ECO:0000256" key="2">
    <source>
        <dbReference type="ARBA" id="ARBA00007103"/>
    </source>
</evidence>
<dbReference type="InterPro" id="IPR050214">
    <property type="entry name" value="Cys_Synth/Cystath_Beta-Synth"/>
</dbReference>
<dbReference type="EMBL" id="CP003260">
    <property type="protein sequence ID" value="AFG34830.1"/>
    <property type="molecule type" value="Genomic_DNA"/>
</dbReference>
<keyword evidence="7 11" id="KW-0198">Cysteine biosynthesis</keyword>